<dbReference type="CDD" id="cd09281">
    <property type="entry name" value="UPF0066"/>
    <property type="match status" value="1"/>
</dbReference>
<dbReference type="EMBL" id="CP109831">
    <property type="protein sequence ID" value="UYU17845.1"/>
    <property type="molecule type" value="Genomic_DNA"/>
</dbReference>
<dbReference type="GeneID" id="4847426"/>
<evidence type="ECO:0000313" key="4">
    <source>
        <dbReference type="EMBL" id="UYU17845.1"/>
    </source>
</evidence>
<dbReference type="Gene3D" id="2.40.30.70">
    <property type="entry name" value="YaeB-like"/>
    <property type="match status" value="1"/>
</dbReference>
<keyword evidence="1" id="KW-0949">S-adenosyl-L-methionine</keyword>
<dbReference type="Pfam" id="PF01980">
    <property type="entry name" value="TrmO_N"/>
    <property type="match status" value="1"/>
</dbReference>
<keyword evidence="5" id="KW-1185">Reference proteome</keyword>
<sequence length="185" mass="20283">MTMHTPSPESGGMILRPVGFVRSTVQEPFLVAGRDGISMREGPDASRDHVRSVKETVSEIVIDENRVALLDGIEEYSHVTVLYWGHKVPEESRSVDHVHPMGRTDIPKTGIFSTCSPARPNPVLATVVRLHARRGNVLEVTGLDAVDGSPVIDIKPYVPGQYPKGGVRIPAWMEGLMNEVGERRA</sequence>
<feature type="domain" description="TsaA-like" evidence="3">
    <location>
        <begin position="15"/>
        <end position="166"/>
    </location>
</feature>
<name>A0AAX3E7Z4_9EURY</name>
<dbReference type="PANTHER" id="PTHR12818">
    <property type="entry name" value="TRNA (ADENINE(37)-N6)-METHYLTRANSFERASE"/>
    <property type="match status" value="1"/>
</dbReference>
<accession>A0AAX3E7Z4</accession>
<evidence type="ECO:0000256" key="2">
    <source>
        <dbReference type="ARBA" id="ARBA00033753"/>
    </source>
</evidence>
<dbReference type="PROSITE" id="PS51668">
    <property type="entry name" value="TSAA_2"/>
    <property type="match status" value="1"/>
</dbReference>
<dbReference type="Proteomes" id="UP001156196">
    <property type="component" value="Chromosome"/>
</dbReference>
<evidence type="ECO:0000256" key="1">
    <source>
        <dbReference type="ARBA" id="ARBA00022691"/>
    </source>
</evidence>
<organism evidence="4 5">
    <name type="scientific">Methanoculleus submarinus</name>
    <dbReference type="NCBI Taxonomy" id="204050"/>
    <lineage>
        <taxon>Archaea</taxon>
        <taxon>Methanobacteriati</taxon>
        <taxon>Methanobacteriota</taxon>
        <taxon>Stenosarchaea group</taxon>
        <taxon>Methanomicrobia</taxon>
        <taxon>Methanomicrobiales</taxon>
        <taxon>Methanomicrobiaceae</taxon>
        <taxon>Methanoculleus</taxon>
    </lineage>
</organism>
<dbReference type="InterPro" id="IPR040372">
    <property type="entry name" value="YaeB-like"/>
</dbReference>
<evidence type="ECO:0000313" key="5">
    <source>
        <dbReference type="Proteomes" id="UP001156196"/>
    </source>
</evidence>
<reference evidence="4" key="1">
    <citation type="submission" date="2022-10" db="EMBL/GenBank/DDBJ databases">
        <title>Complete genome of Methanoculleus submarinus DSM 15122.</title>
        <authorList>
            <person name="Chen S.-C."/>
            <person name="Lai S.-J."/>
            <person name="You Y.-T."/>
        </authorList>
    </citation>
    <scope>NUCLEOTIDE SEQUENCE</scope>
    <source>
        <strain evidence="4">DSM 15122</strain>
    </source>
</reference>
<gene>
    <name evidence="4" type="primary">tsaA</name>
    <name evidence="4" type="ORF">OH143_09030</name>
</gene>
<evidence type="ECO:0000259" key="3">
    <source>
        <dbReference type="PROSITE" id="PS51668"/>
    </source>
</evidence>
<dbReference type="KEGG" id="msum:OH143_09030"/>
<dbReference type="AlphaFoldDB" id="A0AAX3E7Z4"/>
<dbReference type="NCBIfam" id="TIGR00104">
    <property type="entry name" value="tRNA_TsaA"/>
    <property type="match status" value="1"/>
</dbReference>
<comment type="similarity">
    <text evidence="2">Belongs to the tRNA methyltransferase O family.</text>
</comment>
<dbReference type="SUPFAM" id="SSF118196">
    <property type="entry name" value="YaeB-like"/>
    <property type="match status" value="1"/>
</dbReference>
<dbReference type="PANTHER" id="PTHR12818:SF0">
    <property type="entry name" value="TRNA (ADENINE(37)-N6)-METHYLTRANSFERASE"/>
    <property type="match status" value="1"/>
</dbReference>
<dbReference type="InterPro" id="IPR023370">
    <property type="entry name" value="TrmO-like_N"/>
</dbReference>
<dbReference type="RefSeq" id="WP_048063722.1">
    <property type="nucleotide sequence ID" value="NZ_CP109831.1"/>
</dbReference>
<dbReference type="InterPro" id="IPR036414">
    <property type="entry name" value="YaeB_N_sf"/>
</dbReference>
<protein>
    <submittedName>
        <fullName evidence="4">tRNA (N6-threonylcarbamoyladenosine(37)-N6)-methyltransferase TrmO</fullName>
    </submittedName>
</protein>
<proteinExistence type="inferred from homology"/>
<dbReference type="InterPro" id="IPR036413">
    <property type="entry name" value="YaeB-like_sf"/>
</dbReference>